<comment type="similarity">
    <text evidence="1">Belongs to the bacterial ribosomal protein bS6 family.</text>
</comment>
<dbReference type="GO" id="GO:0070181">
    <property type="term" value="F:small ribosomal subunit rRNA binding"/>
    <property type="evidence" value="ECO:0007669"/>
    <property type="project" value="TreeGrafter"/>
</dbReference>
<dbReference type="GO" id="GO:0005840">
    <property type="term" value="C:ribosome"/>
    <property type="evidence" value="ECO:0007669"/>
    <property type="project" value="InterPro"/>
</dbReference>
<dbReference type="GO" id="GO:0006412">
    <property type="term" value="P:translation"/>
    <property type="evidence" value="ECO:0007669"/>
    <property type="project" value="InterPro"/>
</dbReference>
<organism evidence="2">
    <name type="scientific">Chromulina nebulosa</name>
    <dbReference type="NCBI Taxonomy" id="96789"/>
    <lineage>
        <taxon>Eukaryota</taxon>
        <taxon>Sar</taxon>
        <taxon>Stramenopiles</taxon>
        <taxon>Ochrophyta</taxon>
        <taxon>Chrysophyceae</taxon>
        <taxon>Chromulinales</taxon>
        <taxon>Chromulinaceae</taxon>
        <taxon>Chromulina</taxon>
    </lineage>
</organism>
<reference evidence="2" key="1">
    <citation type="submission" date="2021-01" db="EMBL/GenBank/DDBJ databases">
        <authorList>
            <person name="Corre E."/>
            <person name="Pelletier E."/>
            <person name="Niang G."/>
            <person name="Scheremetjew M."/>
            <person name="Finn R."/>
            <person name="Kale V."/>
            <person name="Holt S."/>
            <person name="Cochrane G."/>
            <person name="Meng A."/>
            <person name="Brown T."/>
            <person name="Cohen L."/>
        </authorList>
    </citation>
    <scope>NUCLEOTIDE SEQUENCE</scope>
    <source>
        <strain evidence="2">UTEXLB2642</strain>
    </source>
</reference>
<dbReference type="PANTHER" id="PTHR21011">
    <property type="entry name" value="MITOCHONDRIAL 28S RIBOSOMAL PROTEIN S6"/>
    <property type="match status" value="1"/>
</dbReference>
<dbReference type="Gene3D" id="3.30.70.60">
    <property type="match status" value="1"/>
</dbReference>
<dbReference type="Pfam" id="PF01250">
    <property type="entry name" value="Ribosomal_S6"/>
    <property type="match status" value="1"/>
</dbReference>
<dbReference type="GO" id="GO:0003735">
    <property type="term" value="F:structural constituent of ribosome"/>
    <property type="evidence" value="ECO:0007669"/>
    <property type="project" value="InterPro"/>
</dbReference>
<proteinExistence type="inferred from homology"/>
<name>A0A6T5W417_9STRA</name>
<protein>
    <recommendedName>
        <fullName evidence="4">30S ribosomal protein S6, chloroplastic</fullName>
    </recommendedName>
</protein>
<dbReference type="PANTHER" id="PTHR21011:SF1">
    <property type="entry name" value="SMALL RIBOSOMAL SUBUNIT PROTEIN BS6M"/>
    <property type="match status" value="1"/>
</dbReference>
<dbReference type="InterPro" id="IPR000529">
    <property type="entry name" value="Ribosomal_bS6"/>
</dbReference>
<gene>
    <name evidence="2" type="ORF">CNEB1095_LOCUS3082</name>
    <name evidence="3" type="ORF">CNEB1095_LOCUS3083</name>
</gene>
<evidence type="ECO:0000313" key="3">
    <source>
        <dbReference type="EMBL" id="CAD8718954.1"/>
    </source>
</evidence>
<dbReference type="SUPFAM" id="SSF54995">
    <property type="entry name" value="Ribosomal protein S6"/>
    <property type="match status" value="1"/>
</dbReference>
<sequence>MPLYQHVILILPRSPINNLTLLFKKYAATVIETGGTMRSIENHGVRPLPERTKTKFTTPEGLRYYYDARYVSAYIDVSPKGIKDVDRVLKTNENVIRSHLIKAPSCVARINARRYNNPHYVKFKVPKVVDSEEDNIF</sequence>
<dbReference type="GO" id="GO:0005737">
    <property type="term" value="C:cytoplasm"/>
    <property type="evidence" value="ECO:0007669"/>
    <property type="project" value="UniProtKB-ARBA"/>
</dbReference>
<dbReference type="EMBL" id="HBFD01004698">
    <property type="protein sequence ID" value="CAD8718954.1"/>
    <property type="molecule type" value="Transcribed_RNA"/>
</dbReference>
<dbReference type="EMBL" id="HBFD01004697">
    <property type="protein sequence ID" value="CAD8718952.1"/>
    <property type="molecule type" value="Transcribed_RNA"/>
</dbReference>
<evidence type="ECO:0008006" key="4">
    <source>
        <dbReference type="Google" id="ProtNLM"/>
    </source>
</evidence>
<accession>A0A6T5W417</accession>
<evidence type="ECO:0000313" key="2">
    <source>
        <dbReference type="EMBL" id="CAD8718952.1"/>
    </source>
</evidence>
<evidence type="ECO:0000256" key="1">
    <source>
        <dbReference type="ARBA" id="ARBA00009512"/>
    </source>
</evidence>
<dbReference type="AlphaFoldDB" id="A0A6T5W417"/>
<dbReference type="InterPro" id="IPR014717">
    <property type="entry name" value="Transl_elong_EF1B/ribsomal_bS6"/>
</dbReference>
<dbReference type="InterPro" id="IPR035980">
    <property type="entry name" value="Ribosomal_bS6_sf"/>
</dbReference>